<dbReference type="Gene3D" id="3.10.310.10">
    <property type="entry name" value="Diaminopimelate Epimerase, Chain A, domain 1"/>
    <property type="match status" value="2"/>
</dbReference>
<dbReference type="Proteomes" id="UP001409291">
    <property type="component" value="Unassembled WGS sequence"/>
</dbReference>
<dbReference type="PIRSF" id="PIRSF016184">
    <property type="entry name" value="PhzC_PhzF"/>
    <property type="match status" value="1"/>
</dbReference>
<proteinExistence type="inferred from homology"/>
<protein>
    <submittedName>
        <fullName evidence="3">PhzF family phenazine biosynthesis protein</fullName>
    </submittedName>
</protein>
<dbReference type="PANTHER" id="PTHR13774:SF17">
    <property type="entry name" value="PHENAZINE BIOSYNTHESIS-LIKE DOMAIN-CONTAINING PROTEIN"/>
    <property type="match status" value="1"/>
</dbReference>
<dbReference type="RefSeq" id="WP_346582545.1">
    <property type="nucleotide sequence ID" value="NZ_JBDJNQ010000011.1"/>
</dbReference>
<evidence type="ECO:0000256" key="2">
    <source>
        <dbReference type="ARBA" id="ARBA00023235"/>
    </source>
</evidence>
<evidence type="ECO:0000313" key="4">
    <source>
        <dbReference type="Proteomes" id="UP001409291"/>
    </source>
</evidence>
<dbReference type="SUPFAM" id="SSF54506">
    <property type="entry name" value="Diaminopimelate epimerase-like"/>
    <property type="match status" value="1"/>
</dbReference>
<evidence type="ECO:0000256" key="1">
    <source>
        <dbReference type="ARBA" id="ARBA00008270"/>
    </source>
</evidence>
<keyword evidence="2" id="KW-0413">Isomerase</keyword>
<accession>A0ABV0BY08</accession>
<dbReference type="NCBIfam" id="TIGR00654">
    <property type="entry name" value="PhzF_family"/>
    <property type="match status" value="1"/>
</dbReference>
<keyword evidence="4" id="KW-1185">Reference proteome</keyword>
<organism evidence="3 4">
    <name type="scientific">Sphingobacterium kitahiroshimense</name>
    <dbReference type="NCBI Taxonomy" id="470446"/>
    <lineage>
        <taxon>Bacteria</taxon>
        <taxon>Pseudomonadati</taxon>
        <taxon>Bacteroidota</taxon>
        <taxon>Sphingobacteriia</taxon>
        <taxon>Sphingobacteriales</taxon>
        <taxon>Sphingobacteriaceae</taxon>
        <taxon>Sphingobacterium</taxon>
    </lineage>
</organism>
<dbReference type="InterPro" id="IPR003719">
    <property type="entry name" value="Phenazine_PhzF-like"/>
</dbReference>
<gene>
    <name evidence="3" type="ORF">ABE541_20605</name>
</gene>
<reference evidence="3 4" key="1">
    <citation type="submission" date="2024-04" db="EMBL/GenBank/DDBJ databases">
        <title>WGS of bacteria from Torrens River.</title>
        <authorList>
            <person name="Wyrsch E.R."/>
            <person name="Drigo B."/>
        </authorList>
    </citation>
    <scope>NUCLEOTIDE SEQUENCE [LARGE SCALE GENOMIC DNA]</scope>
    <source>
        <strain evidence="3 4">TWI391</strain>
    </source>
</reference>
<comment type="caution">
    <text evidence="3">The sequence shown here is derived from an EMBL/GenBank/DDBJ whole genome shotgun (WGS) entry which is preliminary data.</text>
</comment>
<dbReference type="Pfam" id="PF02567">
    <property type="entry name" value="PhzC-PhzF"/>
    <property type="match status" value="1"/>
</dbReference>
<evidence type="ECO:0000313" key="3">
    <source>
        <dbReference type="EMBL" id="MEN5379679.1"/>
    </source>
</evidence>
<sequence length="271" mass="30356">MITLFKRNKNMKLTIYQVDAFTDMVFKGNPAAVCPLTEWLADDILLKIAAENNLSETAFYVPKGDGYEIRWFTPASEVDLCGHATLATAYVLAHCEKQVKETINFYSPRSGKLPVSVQQDKFVLNFPADQFSETELTDALLAVTDKKPIAAYRGKTDYMLVFEKQNDIEALKPNLPLMIGMAARGFIVTARGENHDFVSRFFGPVVGVNEDPVCGSAHTTLTPYWAGQLNKTELRAFQLSERTGEVYCRLLDDRVELAGNAVLYMKGEIYI</sequence>
<dbReference type="EMBL" id="JBDJNQ010000011">
    <property type="protein sequence ID" value="MEN5379679.1"/>
    <property type="molecule type" value="Genomic_DNA"/>
</dbReference>
<comment type="similarity">
    <text evidence="1">Belongs to the PhzF family.</text>
</comment>
<name>A0ABV0BY08_9SPHI</name>
<dbReference type="PANTHER" id="PTHR13774">
    <property type="entry name" value="PHENAZINE BIOSYNTHESIS PROTEIN"/>
    <property type="match status" value="1"/>
</dbReference>